<dbReference type="STRING" id="137246.A0A401RNG1"/>
<dbReference type="OrthoDB" id="9944868at2759"/>
<gene>
    <name evidence="1" type="ORF">chiPu_0018463</name>
</gene>
<evidence type="ECO:0000313" key="2">
    <source>
        <dbReference type="Proteomes" id="UP000287033"/>
    </source>
</evidence>
<proteinExistence type="predicted"/>
<dbReference type="Proteomes" id="UP000287033">
    <property type="component" value="Unassembled WGS sequence"/>
</dbReference>
<evidence type="ECO:0000313" key="1">
    <source>
        <dbReference type="EMBL" id="GCC19689.1"/>
    </source>
</evidence>
<dbReference type="PANTHER" id="PTHR47130">
    <property type="entry name" value="SI:DKEY-19B23.11-RELATED"/>
    <property type="match status" value="1"/>
</dbReference>
<protein>
    <submittedName>
        <fullName evidence="1">Uncharacterized protein</fullName>
    </submittedName>
</protein>
<dbReference type="OMA" id="REPECTE"/>
<sequence length="344" mass="39003">MKTYPAGKIYLVTPRFASQCGYTITVDLWNNVEFRASVLSCCVHIVNDEQFNLTVQIHVGTNRIMASTYVQTLSCMYSPWAAREIFCEENYMQVSVQRKIPPIEDDYAQDSQDWSLILPEASSAESGIWQVVFHISGDKRTMTVKEAHQMNYGINSTMSRILLRAPYHTNEAQTVLVHGVPLSVIRSSTFYKQHWMILVVDTAVACPLDGTSFTDDLIIWTVPRIFTPLVTSAVHQDNTSMGVNGIKLNSTTMGERNYTIDKNDTALAIRVPIGAQDGYYKSLVVDGQYGIKYSINLFLEHLWEDEAWGLNKINVIHPVTTPFIPQPLVLIDGMYMPTFLRWQN</sequence>
<dbReference type="AlphaFoldDB" id="A0A401RNG1"/>
<dbReference type="EMBL" id="BEZZ01001585">
    <property type="protein sequence ID" value="GCC19689.1"/>
    <property type="molecule type" value="Genomic_DNA"/>
</dbReference>
<keyword evidence="2" id="KW-1185">Reference proteome</keyword>
<organism evidence="1 2">
    <name type="scientific">Chiloscyllium punctatum</name>
    <name type="common">Brownbanded bambooshark</name>
    <name type="synonym">Hemiscyllium punctatum</name>
    <dbReference type="NCBI Taxonomy" id="137246"/>
    <lineage>
        <taxon>Eukaryota</taxon>
        <taxon>Metazoa</taxon>
        <taxon>Chordata</taxon>
        <taxon>Craniata</taxon>
        <taxon>Vertebrata</taxon>
        <taxon>Chondrichthyes</taxon>
        <taxon>Elasmobranchii</taxon>
        <taxon>Galeomorphii</taxon>
        <taxon>Galeoidea</taxon>
        <taxon>Orectolobiformes</taxon>
        <taxon>Hemiscylliidae</taxon>
        <taxon>Chiloscyllium</taxon>
    </lineage>
</organism>
<accession>A0A401RNG1</accession>
<reference evidence="1 2" key="1">
    <citation type="journal article" date="2018" name="Nat. Ecol. Evol.">
        <title>Shark genomes provide insights into elasmobranch evolution and the origin of vertebrates.</title>
        <authorList>
            <person name="Hara Y"/>
            <person name="Yamaguchi K"/>
            <person name="Onimaru K"/>
            <person name="Kadota M"/>
            <person name="Koyanagi M"/>
            <person name="Keeley SD"/>
            <person name="Tatsumi K"/>
            <person name="Tanaka K"/>
            <person name="Motone F"/>
            <person name="Kageyama Y"/>
            <person name="Nozu R"/>
            <person name="Adachi N"/>
            <person name="Nishimura O"/>
            <person name="Nakagawa R"/>
            <person name="Tanegashima C"/>
            <person name="Kiyatake I"/>
            <person name="Matsumoto R"/>
            <person name="Murakumo K"/>
            <person name="Nishida K"/>
            <person name="Terakita A"/>
            <person name="Kuratani S"/>
            <person name="Sato K"/>
            <person name="Hyodo S Kuraku.S."/>
        </authorList>
    </citation>
    <scope>NUCLEOTIDE SEQUENCE [LARGE SCALE GENOMIC DNA]</scope>
</reference>
<comment type="caution">
    <text evidence="1">The sequence shown here is derived from an EMBL/GenBank/DDBJ whole genome shotgun (WGS) entry which is preliminary data.</text>
</comment>
<name>A0A401RNG1_CHIPU</name>